<dbReference type="GO" id="GO:0030036">
    <property type="term" value="P:actin cytoskeleton organization"/>
    <property type="evidence" value="ECO:0007669"/>
    <property type="project" value="TreeGrafter"/>
</dbReference>
<dbReference type="Proteomes" id="UP001201812">
    <property type="component" value="Unassembled WGS sequence"/>
</dbReference>
<dbReference type="EMBL" id="JAKKPZ010000001">
    <property type="protein sequence ID" value="KAI1729381.1"/>
    <property type="molecule type" value="Genomic_DNA"/>
</dbReference>
<dbReference type="GO" id="GO:0030018">
    <property type="term" value="C:Z disc"/>
    <property type="evidence" value="ECO:0007669"/>
    <property type="project" value="TreeGrafter"/>
</dbReference>
<dbReference type="PANTHER" id="PTHR24214">
    <property type="entry name" value="PDZ AND LIM DOMAIN PROTEIN ZASP"/>
    <property type="match status" value="1"/>
</dbReference>
<protein>
    <submittedName>
        <fullName evidence="7">LIM domain-containing protein</fullName>
    </submittedName>
</protein>
<dbReference type="InterPro" id="IPR001781">
    <property type="entry name" value="Znf_LIM"/>
</dbReference>
<dbReference type="GO" id="GO:0001725">
    <property type="term" value="C:stress fiber"/>
    <property type="evidence" value="ECO:0007669"/>
    <property type="project" value="TreeGrafter"/>
</dbReference>
<keyword evidence="3 4" id="KW-0440">LIM domain</keyword>
<evidence type="ECO:0000256" key="4">
    <source>
        <dbReference type="PROSITE-ProRule" id="PRU00125"/>
    </source>
</evidence>
<dbReference type="GO" id="GO:0061061">
    <property type="term" value="P:muscle structure development"/>
    <property type="evidence" value="ECO:0007669"/>
    <property type="project" value="TreeGrafter"/>
</dbReference>
<name>A0AAD4RDZ1_9BILA</name>
<evidence type="ECO:0000259" key="6">
    <source>
        <dbReference type="PROSITE" id="PS50023"/>
    </source>
</evidence>
<evidence type="ECO:0000256" key="3">
    <source>
        <dbReference type="ARBA" id="ARBA00023038"/>
    </source>
</evidence>
<dbReference type="SUPFAM" id="SSF57716">
    <property type="entry name" value="Glucocorticoid receptor-like (DNA-binding domain)"/>
    <property type="match status" value="1"/>
</dbReference>
<dbReference type="PANTHER" id="PTHR24214:SF62">
    <property type="entry name" value="LEUPAXIN"/>
    <property type="match status" value="1"/>
</dbReference>
<dbReference type="Gene3D" id="2.10.110.10">
    <property type="entry name" value="Cysteine Rich Protein"/>
    <property type="match status" value="2"/>
</dbReference>
<comment type="caution">
    <text evidence="7">The sequence shown here is derived from an EMBL/GenBank/DDBJ whole genome shotgun (WGS) entry which is preliminary data.</text>
</comment>
<reference evidence="7" key="1">
    <citation type="submission" date="2022-01" db="EMBL/GenBank/DDBJ databases">
        <title>Genome Sequence Resource for Two Populations of Ditylenchus destructor, the Migratory Endoparasitic Phytonematode.</title>
        <authorList>
            <person name="Zhang H."/>
            <person name="Lin R."/>
            <person name="Xie B."/>
        </authorList>
    </citation>
    <scope>NUCLEOTIDE SEQUENCE</scope>
    <source>
        <strain evidence="7">BazhouSP</strain>
    </source>
</reference>
<dbReference type="SMART" id="SM00132">
    <property type="entry name" value="LIM"/>
    <property type="match status" value="2"/>
</dbReference>
<feature type="compositionally biased region" description="Basic residues" evidence="5">
    <location>
        <begin position="155"/>
        <end position="170"/>
    </location>
</feature>
<keyword evidence="1 4" id="KW-0479">Metal-binding</keyword>
<feature type="domain" description="LIM zinc-binding" evidence="6">
    <location>
        <begin position="64"/>
        <end position="123"/>
    </location>
</feature>
<dbReference type="Pfam" id="PF00412">
    <property type="entry name" value="LIM"/>
    <property type="match status" value="2"/>
</dbReference>
<dbReference type="GO" id="GO:0003779">
    <property type="term" value="F:actin binding"/>
    <property type="evidence" value="ECO:0007669"/>
    <property type="project" value="TreeGrafter"/>
</dbReference>
<dbReference type="CDD" id="cd09396">
    <property type="entry name" value="LIM_DA1"/>
    <property type="match status" value="1"/>
</dbReference>
<feature type="region of interest" description="Disordered" evidence="5">
    <location>
        <begin position="141"/>
        <end position="170"/>
    </location>
</feature>
<dbReference type="GO" id="GO:0007507">
    <property type="term" value="P:heart development"/>
    <property type="evidence" value="ECO:0007669"/>
    <property type="project" value="TreeGrafter"/>
</dbReference>
<evidence type="ECO:0000313" key="7">
    <source>
        <dbReference type="EMBL" id="KAI1729381.1"/>
    </source>
</evidence>
<gene>
    <name evidence="7" type="ORF">DdX_01621</name>
</gene>
<evidence type="ECO:0000256" key="1">
    <source>
        <dbReference type="ARBA" id="ARBA00022723"/>
    </source>
</evidence>
<evidence type="ECO:0000256" key="5">
    <source>
        <dbReference type="SAM" id="MobiDB-lite"/>
    </source>
</evidence>
<dbReference type="PROSITE" id="PS00478">
    <property type="entry name" value="LIM_DOMAIN_1"/>
    <property type="match status" value="2"/>
</dbReference>
<dbReference type="InterPro" id="IPR050604">
    <property type="entry name" value="PDZ-LIM_domain"/>
</dbReference>
<dbReference type="PROSITE" id="PS50023">
    <property type="entry name" value="LIM_DOMAIN_2"/>
    <property type="match status" value="2"/>
</dbReference>
<dbReference type="GO" id="GO:0051371">
    <property type="term" value="F:muscle alpha-actinin binding"/>
    <property type="evidence" value="ECO:0007669"/>
    <property type="project" value="TreeGrafter"/>
</dbReference>
<dbReference type="GO" id="GO:0046872">
    <property type="term" value="F:metal ion binding"/>
    <property type="evidence" value="ECO:0007669"/>
    <property type="project" value="UniProtKB-KW"/>
</dbReference>
<dbReference type="AlphaFoldDB" id="A0AAD4RDZ1"/>
<keyword evidence="8" id="KW-1185">Reference proteome</keyword>
<dbReference type="GO" id="GO:0031941">
    <property type="term" value="C:filamentous actin"/>
    <property type="evidence" value="ECO:0007669"/>
    <property type="project" value="TreeGrafter"/>
</dbReference>
<accession>A0AAD4RDZ1</accession>
<evidence type="ECO:0000256" key="2">
    <source>
        <dbReference type="ARBA" id="ARBA00022833"/>
    </source>
</evidence>
<keyword evidence="2 4" id="KW-0862">Zinc</keyword>
<sequence>MSVDRRKCALCHSSLGDEAVMALNRLWHPDHFRCEACKNPIRQKFQAADNAPYCVECFSEKFNPRCAGCKETLLDTCLLAMDKHWHPKCFCCRLCKNPLPKGEYYVVDGKPYDLDCHWEMRLDSRAKPIKDRHRAMSQYVGDSNFSPGNDSGAGKGHKVHVHRHKVKDVE</sequence>
<organism evidence="7 8">
    <name type="scientific">Ditylenchus destructor</name>
    <dbReference type="NCBI Taxonomy" id="166010"/>
    <lineage>
        <taxon>Eukaryota</taxon>
        <taxon>Metazoa</taxon>
        <taxon>Ecdysozoa</taxon>
        <taxon>Nematoda</taxon>
        <taxon>Chromadorea</taxon>
        <taxon>Rhabditida</taxon>
        <taxon>Tylenchina</taxon>
        <taxon>Tylenchomorpha</taxon>
        <taxon>Sphaerularioidea</taxon>
        <taxon>Anguinidae</taxon>
        <taxon>Anguininae</taxon>
        <taxon>Ditylenchus</taxon>
    </lineage>
</organism>
<feature type="domain" description="LIM zinc-binding" evidence="6">
    <location>
        <begin position="6"/>
        <end position="63"/>
    </location>
</feature>
<dbReference type="GO" id="GO:0005912">
    <property type="term" value="C:adherens junction"/>
    <property type="evidence" value="ECO:0007669"/>
    <property type="project" value="TreeGrafter"/>
</dbReference>
<proteinExistence type="predicted"/>
<evidence type="ECO:0000313" key="8">
    <source>
        <dbReference type="Proteomes" id="UP001201812"/>
    </source>
</evidence>